<accession>A0A4S4LG23</accession>
<reference evidence="4 5" key="1">
    <citation type="submission" date="2019-02" db="EMBL/GenBank/DDBJ databases">
        <title>Genome sequencing of the rare red list fungi Phellinidium pouzarii.</title>
        <authorList>
            <person name="Buettner E."/>
            <person name="Kellner H."/>
        </authorList>
    </citation>
    <scope>NUCLEOTIDE SEQUENCE [LARGE SCALE GENOMIC DNA]</scope>
    <source>
        <strain evidence="4 5">DSM 108285</strain>
    </source>
</reference>
<feature type="chain" id="PRO_5020645520" description="Mid2 domain-containing protein" evidence="3">
    <location>
        <begin position="27"/>
        <end position="486"/>
    </location>
</feature>
<feature type="signal peptide" evidence="3">
    <location>
        <begin position="1"/>
        <end position="26"/>
    </location>
</feature>
<dbReference type="Proteomes" id="UP000308199">
    <property type="component" value="Unassembled WGS sequence"/>
</dbReference>
<keyword evidence="5" id="KW-1185">Reference proteome</keyword>
<gene>
    <name evidence="4" type="ORF">EW145_g2502</name>
</gene>
<name>A0A4S4LG23_9AGAM</name>
<evidence type="ECO:0000313" key="4">
    <source>
        <dbReference type="EMBL" id="THH08740.1"/>
    </source>
</evidence>
<comment type="caution">
    <text evidence="4">The sequence shown here is derived from an EMBL/GenBank/DDBJ whole genome shotgun (WGS) entry which is preliminary data.</text>
</comment>
<evidence type="ECO:0000256" key="2">
    <source>
        <dbReference type="SAM" id="Phobius"/>
    </source>
</evidence>
<organism evidence="4 5">
    <name type="scientific">Phellinidium pouzarii</name>
    <dbReference type="NCBI Taxonomy" id="167371"/>
    <lineage>
        <taxon>Eukaryota</taxon>
        <taxon>Fungi</taxon>
        <taxon>Dikarya</taxon>
        <taxon>Basidiomycota</taxon>
        <taxon>Agaricomycotina</taxon>
        <taxon>Agaricomycetes</taxon>
        <taxon>Hymenochaetales</taxon>
        <taxon>Hymenochaetaceae</taxon>
        <taxon>Phellinidium</taxon>
    </lineage>
</organism>
<sequence>MQPFGALLFSHVRFFVLLDWLAKARAFMFSYSTPTQCDNLNISWSGGRGPFSLLITPFLNVPQNISLPDSAFDESTGNGSFSMQLNLKAGLQLLLTMSDATGFATGGISEALTVGSSVSSTSCNTSVPIPGFVFTLSSELQQCSTFTFSGYDGAAQPVRILGLIPLGQAFELDPPSGPTSFNWLANVASDSSIQFIMTDSESRSGGTSDLRTVDDSGNSSCINASSPHSTLNASTALPTGIPAGSATQVVQQTVQVKAGSSTGTIVGAVAGGVALMTLVLLVTLFCLRGRRSKNVDPDMQYVQTTVLGSTGSTRIARLRGSFIPDRGCRAPPSLDLLPPSTHSLNRNFSSAQGEDPTISPFIMQSSILAKDGHSAQLPSSTYLHDAQSYYSYRQDTIDFRSLRSRSDAEGPAMTNPHSPHKGHERHTSGEVVPSTKVSLKGALRGTPRLVLHTDVNDAGAVEDEDGVIELPPQYADRRISSLKVEI</sequence>
<evidence type="ECO:0008006" key="6">
    <source>
        <dbReference type="Google" id="ProtNLM"/>
    </source>
</evidence>
<feature type="region of interest" description="Disordered" evidence="1">
    <location>
        <begin position="404"/>
        <end position="434"/>
    </location>
</feature>
<dbReference type="OrthoDB" id="2591431at2759"/>
<dbReference type="AlphaFoldDB" id="A0A4S4LG23"/>
<feature type="transmembrane region" description="Helical" evidence="2">
    <location>
        <begin position="265"/>
        <end position="287"/>
    </location>
</feature>
<keyword evidence="2" id="KW-0472">Membrane</keyword>
<keyword evidence="3" id="KW-0732">Signal</keyword>
<keyword evidence="2" id="KW-0812">Transmembrane</keyword>
<protein>
    <recommendedName>
        <fullName evidence="6">Mid2 domain-containing protein</fullName>
    </recommendedName>
</protein>
<evidence type="ECO:0000313" key="5">
    <source>
        <dbReference type="Proteomes" id="UP000308199"/>
    </source>
</evidence>
<dbReference type="PANTHER" id="PTHR37487:SF3">
    <property type="entry name" value="CLEAVAGE_POLYADENYLATION SPECIFICITY FACTOR A SUBUNIT N-TERMINAL DOMAIN-CONTAINING PROTEIN"/>
    <property type="match status" value="1"/>
</dbReference>
<proteinExistence type="predicted"/>
<evidence type="ECO:0000256" key="1">
    <source>
        <dbReference type="SAM" id="MobiDB-lite"/>
    </source>
</evidence>
<dbReference type="PANTHER" id="PTHR37487">
    <property type="entry name" value="CHROMOSOME 1, WHOLE GENOME SHOTGUN SEQUENCE"/>
    <property type="match status" value="1"/>
</dbReference>
<dbReference type="EMBL" id="SGPK01000089">
    <property type="protein sequence ID" value="THH08740.1"/>
    <property type="molecule type" value="Genomic_DNA"/>
</dbReference>
<evidence type="ECO:0000256" key="3">
    <source>
        <dbReference type="SAM" id="SignalP"/>
    </source>
</evidence>
<keyword evidence="2" id="KW-1133">Transmembrane helix</keyword>